<organism evidence="2 3">
    <name type="scientific">Apiospora phragmitis</name>
    <dbReference type="NCBI Taxonomy" id="2905665"/>
    <lineage>
        <taxon>Eukaryota</taxon>
        <taxon>Fungi</taxon>
        <taxon>Dikarya</taxon>
        <taxon>Ascomycota</taxon>
        <taxon>Pezizomycotina</taxon>
        <taxon>Sordariomycetes</taxon>
        <taxon>Xylariomycetidae</taxon>
        <taxon>Amphisphaeriales</taxon>
        <taxon>Apiosporaceae</taxon>
        <taxon>Apiospora</taxon>
    </lineage>
</organism>
<feature type="compositionally biased region" description="Basic and acidic residues" evidence="1">
    <location>
        <begin position="138"/>
        <end position="148"/>
    </location>
</feature>
<keyword evidence="3" id="KW-1185">Reference proteome</keyword>
<evidence type="ECO:0000313" key="3">
    <source>
        <dbReference type="Proteomes" id="UP001480595"/>
    </source>
</evidence>
<evidence type="ECO:0000313" key="2">
    <source>
        <dbReference type="EMBL" id="KAK8041441.1"/>
    </source>
</evidence>
<feature type="region of interest" description="Disordered" evidence="1">
    <location>
        <begin position="133"/>
        <end position="169"/>
    </location>
</feature>
<comment type="caution">
    <text evidence="2">The sequence shown here is derived from an EMBL/GenBank/DDBJ whole genome shotgun (WGS) entry which is preliminary data.</text>
</comment>
<dbReference type="RefSeq" id="XP_066708986.1">
    <property type="nucleotide sequence ID" value="XM_066865857.1"/>
</dbReference>
<accession>A0ABR1T4C0</accession>
<proteinExistence type="predicted"/>
<dbReference type="EMBL" id="JAQQWL010000015">
    <property type="protein sequence ID" value="KAK8041441.1"/>
    <property type="molecule type" value="Genomic_DNA"/>
</dbReference>
<dbReference type="Proteomes" id="UP001480595">
    <property type="component" value="Unassembled WGS sequence"/>
</dbReference>
<evidence type="ECO:0000256" key="1">
    <source>
        <dbReference type="SAM" id="MobiDB-lite"/>
    </source>
</evidence>
<reference evidence="2 3" key="1">
    <citation type="submission" date="2023-01" db="EMBL/GenBank/DDBJ databases">
        <title>Analysis of 21 Apiospora genomes using comparative genomics revels a genus with tremendous synthesis potential of carbohydrate active enzymes and secondary metabolites.</title>
        <authorList>
            <person name="Sorensen T."/>
        </authorList>
    </citation>
    <scope>NUCLEOTIDE SEQUENCE [LARGE SCALE GENOMIC DNA]</scope>
    <source>
        <strain evidence="2 3">CBS 135458</strain>
    </source>
</reference>
<protein>
    <submittedName>
        <fullName evidence="2">Uncharacterized protein</fullName>
    </submittedName>
</protein>
<gene>
    <name evidence="2" type="ORF">PG994_014448</name>
</gene>
<dbReference type="GeneID" id="92098920"/>
<sequence>MLCHVVLGLDFGGIALFKPLGSIQNIGPSLNIALDFLRSLRRDAQITLLLPETASSAHASKIIIDGLKLRLPSPPFWPISNTCLSTRSPSSTSRSLKSPSTWARGTFLSSASTLSTPPVNYSSSQRAWRFPSLTYSRGETRRPPKEAELNDIPDSAEGYDGIYSEVGQG</sequence>
<name>A0ABR1T4C0_9PEZI</name>